<dbReference type="RefSeq" id="WP_067011593.1">
    <property type="nucleotide sequence ID" value="NZ_FLOB01000001.1"/>
</dbReference>
<keyword evidence="2" id="KW-1185">Reference proteome</keyword>
<dbReference type="STRING" id="1792290.MSP8886_00079"/>
<dbReference type="OrthoDB" id="5563352at2"/>
<dbReference type="Proteomes" id="UP000092544">
    <property type="component" value="Unassembled WGS sequence"/>
</dbReference>
<reference evidence="1 2" key="1">
    <citation type="submission" date="2016-06" db="EMBL/GenBank/DDBJ databases">
        <authorList>
            <person name="Kjaerup R.B."/>
            <person name="Dalgaard T.S."/>
            <person name="Juul-Madsen H.R."/>
        </authorList>
    </citation>
    <scope>NUCLEOTIDE SEQUENCE [LARGE SCALE GENOMIC DNA]</scope>
    <source>
        <strain evidence="1 2">CECT 8886</strain>
    </source>
</reference>
<dbReference type="EMBL" id="FLOB01000001">
    <property type="protein sequence ID" value="SBS24778.1"/>
    <property type="molecule type" value="Genomic_DNA"/>
</dbReference>
<accession>A0A1A8SZX0</accession>
<organism evidence="1 2">
    <name type="scientific">Marinomonas spartinae</name>
    <dbReference type="NCBI Taxonomy" id="1792290"/>
    <lineage>
        <taxon>Bacteria</taxon>
        <taxon>Pseudomonadati</taxon>
        <taxon>Pseudomonadota</taxon>
        <taxon>Gammaproteobacteria</taxon>
        <taxon>Oceanospirillales</taxon>
        <taxon>Oceanospirillaceae</taxon>
        <taxon>Marinomonas</taxon>
    </lineage>
</organism>
<sequence length="85" mass="9690">MKLSIISGSHRSKSYSLKAATYLQRLSRLVFRHCNSLLLSDKAVSDEQFDRRAKYAMKSLKAYAKALGTVRATLQKDMQKFPFGM</sequence>
<evidence type="ECO:0000313" key="1">
    <source>
        <dbReference type="EMBL" id="SBS24778.1"/>
    </source>
</evidence>
<name>A0A1A8SZX0_9GAMM</name>
<dbReference type="AlphaFoldDB" id="A0A1A8SZX0"/>
<protein>
    <submittedName>
        <fullName evidence="1">Uncharacterized protein</fullName>
    </submittedName>
</protein>
<gene>
    <name evidence="1" type="ORF">MSP8886_00079</name>
</gene>
<proteinExistence type="predicted"/>
<evidence type="ECO:0000313" key="2">
    <source>
        <dbReference type="Proteomes" id="UP000092544"/>
    </source>
</evidence>